<protein>
    <submittedName>
        <fullName evidence="1">Uncharacterized protein</fullName>
    </submittedName>
</protein>
<gene>
    <name evidence="1" type="ORF">G4Y79_17445</name>
</gene>
<dbReference type="RefSeq" id="WP_195169536.1">
    <property type="nucleotide sequence ID" value="NZ_CP062983.1"/>
</dbReference>
<dbReference type="AlphaFoldDB" id="A0A7S8IE50"/>
<reference evidence="1 2" key="1">
    <citation type="submission" date="2020-02" db="EMBL/GenBank/DDBJ databases">
        <authorList>
            <person name="Zheng R.K."/>
            <person name="Sun C.M."/>
        </authorList>
    </citation>
    <scope>NUCLEOTIDE SEQUENCE [LARGE SCALE GENOMIC DNA]</scope>
    <source>
        <strain evidence="2">rifampicinis</strain>
    </source>
</reference>
<evidence type="ECO:0000313" key="2">
    <source>
        <dbReference type="Proteomes" id="UP000594468"/>
    </source>
</evidence>
<organism evidence="1 2">
    <name type="scientific">Phototrophicus methaneseepsis</name>
    <dbReference type="NCBI Taxonomy" id="2710758"/>
    <lineage>
        <taxon>Bacteria</taxon>
        <taxon>Bacillati</taxon>
        <taxon>Chloroflexota</taxon>
        <taxon>Candidatus Thermofontia</taxon>
        <taxon>Phototrophicales</taxon>
        <taxon>Phototrophicaceae</taxon>
        <taxon>Phototrophicus</taxon>
    </lineage>
</organism>
<keyword evidence="2" id="KW-1185">Reference proteome</keyword>
<dbReference type="Proteomes" id="UP000594468">
    <property type="component" value="Chromosome"/>
</dbReference>
<dbReference type="KEGG" id="pmet:G4Y79_17445"/>
<dbReference type="EMBL" id="CP062983">
    <property type="protein sequence ID" value="QPC81463.1"/>
    <property type="molecule type" value="Genomic_DNA"/>
</dbReference>
<sequence>MMLSNPQFSDIQVPRDRIFVLNGQDFVVDWGEDRVESLISSRYYPVDAIKSRHKITLYELDQLVNGGYVLRYDDDYVYLDVNRTANAIEQQRQYYLHTRYTKPHLDEIIEWLRAANLYESYAVRTLENFVIIRGKNGLGFRSLEDVEAARQLVLSAVPQLSQTVIAFVDVFA</sequence>
<evidence type="ECO:0000313" key="1">
    <source>
        <dbReference type="EMBL" id="QPC81463.1"/>
    </source>
</evidence>
<name>A0A7S8IE50_9CHLR</name>
<accession>A0A7S8IE50</accession>
<proteinExistence type="predicted"/>